<dbReference type="InterPro" id="IPR000589">
    <property type="entry name" value="Ribosomal_uS15"/>
</dbReference>
<dbReference type="SMR" id="A0A6C1DQI7"/>
<dbReference type="PANTHER" id="PTHR23321">
    <property type="entry name" value="RIBOSOMAL PROTEIN S15, BACTERIAL AND ORGANELLAR"/>
    <property type="match status" value="1"/>
</dbReference>
<gene>
    <name evidence="5" type="primary">MRPS28_1</name>
    <name evidence="5" type="ORF">GRS66_001069</name>
</gene>
<dbReference type="AlphaFoldDB" id="A0A6C1DQI7"/>
<evidence type="ECO:0000256" key="2">
    <source>
        <dbReference type="ARBA" id="ARBA00022980"/>
    </source>
</evidence>
<keyword evidence="2 4" id="KW-0689">Ribosomal protein</keyword>
<accession>A0A6C1DQI7</accession>
<organism evidence="5 6">
    <name type="scientific">Saccharomyces pastorianus</name>
    <name type="common">Lager yeast</name>
    <name type="synonym">Saccharomyces cerevisiae x Saccharomyces eubayanus</name>
    <dbReference type="NCBI Taxonomy" id="27292"/>
    <lineage>
        <taxon>Eukaryota</taxon>
        <taxon>Fungi</taxon>
        <taxon>Dikarya</taxon>
        <taxon>Ascomycota</taxon>
        <taxon>Saccharomycotina</taxon>
        <taxon>Saccharomycetes</taxon>
        <taxon>Saccharomycetales</taxon>
        <taxon>Saccharomycetaceae</taxon>
        <taxon>Saccharomyces</taxon>
    </lineage>
</organism>
<dbReference type="FunFam" id="1.10.287.10:FF:000021">
    <property type="entry name" value="Mrps28p"/>
    <property type="match status" value="1"/>
</dbReference>
<dbReference type="PROSITE" id="PS00362">
    <property type="entry name" value="RIBOSOMAL_S15"/>
    <property type="match status" value="1"/>
</dbReference>
<dbReference type="GO" id="GO:0003735">
    <property type="term" value="F:structural constituent of ribosome"/>
    <property type="evidence" value="ECO:0007669"/>
    <property type="project" value="InterPro"/>
</dbReference>
<evidence type="ECO:0000256" key="4">
    <source>
        <dbReference type="RuleBase" id="RU003919"/>
    </source>
</evidence>
<dbReference type="OrthoDB" id="441444at2759"/>
<dbReference type="Gene3D" id="1.10.287.10">
    <property type="entry name" value="S15/NS1, RNA-binding"/>
    <property type="match status" value="1"/>
</dbReference>
<dbReference type="HAMAP" id="MF_01343_B">
    <property type="entry name" value="Ribosomal_uS15_B"/>
    <property type="match status" value="1"/>
</dbReference>
<comment type="similarity">
    <text evidence="1 4">Belongs to the universal ribosomal protein uS15 family.</text>
</comment>
<dbReference type="GO" id="GO:0006412">
    <property type="term" value="P:translation"/>
    <property type="evidence" value="ECO:0007669"/>
    <property type="project" value="InterPro"/>
</dbReference>
<evidence type="ECO:0000313" key="5">
    <source>
        <dbReference type="EMBL" id="QID78843.1"/>
    </source>
</evidence>
<keyword evidence="3 4" id="KW-0687">Ribonucleoprotein</keyword>
<dbReference type="CDD" id="cd00353">
    <property type="entry name" value="Ribosomal_S15p_S13e"/>
    <property type="match status" value="1"/>
</dbReference>
<dbReference type="GO" id="GO:1990904">
    <property type="term" value="C:ribonucleoprotein complex"/>
    <property type="evidence" value="ECO:0007669"/>
    <property type="project" value="UniProtKB-KW"/>
</dbReference>
<dbReference type="InterPro" id="IPR009068">
    <property type="entry name" value="uS15_NS1_RNA-bd_sf"/>
</dbReference>
<dbReference type="InterPro" id="IPR005290">
    <property type="entry name" value="Ribosomal_uS15_bac-type"/>
</dbReference>
<evidence type="ECO:0000256" key="3">
    <source>
        <dbReference type="ARBA" id="ARBA00023274"/>
    </source>
</evidence>
<dbReference type="GO" id="GO:0005840">
    <property type="term" value="C:ribosome"/>
    <property type="evidence" value="ECO:0007669"/>
    <property type="project" value="UniProtKB-KW"/>
</dbReference>
<dbReference type="EMBL" id="CP048985">
    <property type="protein sequence ID" value="QID78843.1"/>
    <property type="molecule type" value="Genomic_DNA"/>
</dbReference>
<dbReference type="SMART" id="SM01387">
    <property type="entry name" value="Ribosomal_S15"/>
    <property type="match status" value="1"/>
</dbReference>
<evidence type="ECO:0000313" key="6">
    <source>
        <dbReference type="Proteomes" id="UP000501346"/>
    </source>
</evidence>
<name>A0A6C1DQI7_SACPS</name>
<protein>
    <submittedName>
        <fullName evidence="5">37S ribosomal protein S28, mitochondrial</fullName>
    </submittedName>
</protein>
<dbReference type="GO" id="GO:0005737">
    <property type="term" value="C:cytoplasm"/>
    <property type="evidence" value="ECO:0007669"/>
    <property type="project" value="UniProtKB-ARBA"/>
</dbReference>
<keyword evidence="6" id="KW-1185">Reference proteome</keyword>
<dbReference type="NCBIfam" id="TIGR00952">
    <property type="entry name" value="S15_bact"/>
    <property type="match status" value="1"/>
</dbReference>
<evidence type="ECO:0000256" key="1">
    <source>
        <dbReference type="ARBA" id="ARBA00008434"/>
    </source>
</evidence>
<dbReference type="Pfam" id="PF00312">
    <property type="entry name" value="Ribosomal_S15"/>
    <property type="match status" value="1"/>
</dbReference>
<dbReference type="SUPFAM" id="SSF47060">
    <property type="entry name" value="S15/NS1 RNA-binding domain"/>
    <property type="match status" value="1"/>
</dbReference>
<dbReference type="Proteomes" id="UP000501346">
    <property type="component" value="Chromosome ScIV"/>
</dbReference>
<reference evidence="5 6" key="1">
    <citation type="journal article" date="2019" name="BMC Genomics">
        <title>Chromosome level assembly and comparative genome analysis confirm lager-brewing yeasts originated from a single hybridization.</title>
        <authorList>
            <person name="Salazar A.N."/>
            <person name="Gorter de Vries A.R."/>
            <person name="van den Broek M."/>
            <person name="Brouwers N."/>
            <person name="de la Torre Cortes P."/>
            <person name="Kuijpers N.G.A."/>
            <person name="Daran J.G."/>
            <person name="Abeel T."/>
        </authorList>
    </citation>
    <scope>NUCLEOTIDE SEQUENCE [LARGE SCALE GENOMIC DNA]</scope>
    <source>
        <strain evidence="5 6">CBS 1483</strain>
    </source>
</reference>
<dbReference type="PANTHER" id="PTHR23321:SF26">
    <property type="entry name" value="SMALL RIBOSOMAL SUBUNIT PROTEIN US15M"/>
    <property type="match status" value="1"/>
</dbReference>
<sequence>MSIVGRNAILNLRISLCPLFMGKRSFVSSPVSNSAKAVKFLKAQRRKQKNEAKQATLKASTDKVDPVLGRADTPFITRIMAELKEPLVLSKGYNIEEVDKFLAAIESAKRERAELSGLNTEVVGIEDIEKLEDRREAILRILSMRNSENKNAIKMAVELARKEFERFPGDTGSSEVQAACMTVRIQNMANHIKEHRKDFANTRNLRILVQQRQAILRYLKRDNPEKYYWTIQKLGLNDAAITDEFNMDRRYMQDYEFFGDKILIRDSKKVANQKRKEIRKQKRATF</sequence>
<proteinExistence type="inferred from homology"/>